<dbReference type="AlphaFoldDB" id="A0A1J7JBG9"/>
<protein>
    <submittedName>
        <fullName evidence="2">Uncharacterized protein</fullName>
    </submittedName>
</protein>
<evidence type="ECO:0000313" key="2">
    <source>
        <dbReference type="EMBL" id="OIW26572.1"/>
    </source>
</evidence>
<evidence type="ECO:0000256" key="1">
    <source>
        <dbReference type="SAM" id="MobiDB-lite"/>
    </source>
</evidence>
<organism evidence="2 3">
    <name type="scientific">Coniochaeta ligniaria NRRL 30616</name>
    <dbReference type="NCBI Taxonomy" id="1408157"/>
    <lineage>
        <taxon>Eukaryota</taxon>
        <taxon>Fungi</taxon>
        <taxon>Dikarya</taxon>
        <taxon>Ascomycota</taxon>
        <taxon>Pezizomycotina</taxon>
        <taxon>Sordariomycetes</taxon>
        <taxon>Sordariomycetidae</taxon>
        <taxon>Coniochaetales</taxon>
        <taxon>Coniochaetaceae</taxon>
        <taxon>Coniochaeta</taxon>
    </lineage>
</organism>
<gene>
    <name evidence="2" type="ORF">CONLIGDRAFT_480374</name>
</gene>
<reference evidence="2 3" key="1">
    <citation type="submission" date="2016-10" db="EMBL/GenBank/DDBJ databases">
        <title>Draft genome sequence of Coniochaeta ligniaria NRRL30616, a lignocellulolytic fungus for bioabatement of inhibitors in plant biomass hydrolysates.</title>
        <authorList>
            <consortium name="DOE Joint Genome Institute"/>
            <person name="Jimenez D.J."/>
            <person name="Hector R.E."/>
            <person name="Riley R."/>
            <person name="Sun H."/>
            <person name="Grigoriev I.V."/>
            <person name="Van Elsas J.D."/>
            <person name="Nichols N.N."/>
        </authorList>
    </citation>
    <scope>NUCLEOTIDE SEQUENCE [LARGE SCALE GENOMIC DNA]</scope>
    <source>
        <strain evidence="2 3">NRRL 30616</strain>
    </source>
</reference>
<dbReference type="Proteomes" id="UP000182658">
    <property type="component" value="Unassembled WGS sequence"/>
</dbReference>
<sequence>MQVAGFAVPIPNPHHQIRQAHVRLDLRHLTLFGGNRNTSRVNRLCVAGFRSLRARTRTRLKRSLQTFLPVIKELEAMLQASEATGESQGYGHVELCTICAIGLSPNRFILSFGVLARRSAKCALSEAARAHGAAGTASTGGVLWPIVSSSSCRRDDFRNVRMHQGLGILRTEENERSQHHTQDGNVSRSGAS</sequence>
<feature type="compositionally biased region" description="Polar residues" evidence="1">
    <location>
        <begin position="183"/>
        <end position="192"/>
    </location>
</feature>
<accession>A0A1J7JBG9</accession>
<feature type="region of interest" description="Disordered" evidence="1">
    <location>
        <begin position="168"/>
        <end position="192"/>
    </location>
</feature>
<dbReference type="EMBL" id="KV875100">
    <property type="protein sequence ID" value="OIW26572.1"/>
    <property type="molecule type" value="Genomic_DNA"/>
</dbReference>
<proteinExistence type="predicted"/>
<dbReference type="InParanoid" id="A0A1J7JBG9"/>
<evidence type="ECO:0000313" key="3">
    <source>
        <dbReference type="Proteomes" id="UP000182658"/>
    </source>
</evidence>
<name>A0A1J7JBG9_9PEZI</name>
<keyword evidence="3" id="KW-1185">Reference proteome</keyword>
<feature type="compositionally biased region" description="Basic and acidic residues" evidence="1">
    <location>
        <begin position="170"/>
        <end position="182"/>
    </location>
</feature>